<proteinExistence type="predicted"/>
<evidence type="ECO:0000313" key="3">
    <source>
        <dbReference type="Proteomes" id="UP000077002"/>
    </source>
</evidence>
<comment type="caution">
    <text evidence="2">The sequence shown here is derived from an EMBL/GenBank/DDBJ whole genome shotgun (WGS) entry which is preliminary data.</text>
</comment>
<keyword evidence="3" id="KW-1185">Reference proteome</keyword>
<gene>
    <name evidence="2" type="ORF">AYO21_11810</name>
</gene>
<keyword evidence="1" id="KW-0472">Membrane</keyword>
<keyword evidence="1" id="KW-1133">Transmembrane helix</keyword>
<dbReference type="OrthoDB" id="4779100at2759"/>
<keyword evidence="1" id="KW-0812">Transmembrane</keyword>
<organism evidence="2 3">
    <name type="scientific">Fonsecaea monophora</name>
    <dbReference type="NCBI Taxonomy" id="254056"/>
    <lineage>
        <taxon>Eukaryota</taxon>
        <taxon>Fungi</taxon>
        <taxon>Dikarya</taxon>
        <taxon>Ascomycota</taxon>
        <taxon>Pezizomycotina</taxon>
        <taxon>Eurotiomycetes</taxon>
        <taxon>Chaetothyriomycetidae</taxon>
        <taxon>Chaetothyriales</taxon>
        <taxon>Herpotrichiellaceae</taxon>
        <taxon>Fonsecaea</taxon>
    </lineage>
</organism>
<reference evidence="2 3" key="1">
    <citation type="submission" date="2016-03" db="EMBL/GenBank/DDBJ databases">
        <title>Draft genome sequence of the Fonsecaea monophora CBS 269.37.</title>
        <authorList>
            <person name="Bombassaro A."/>
            <person name="Vinicius W.A."/>
            <person name="De Hoog S."/>
            <person name="Sun J."/>
            <person name="Souza E.M."/>
            <person name="Raittz R.T."/>
            <person name="Costa F."/>
            <person name="Leao A.C."/>
            <person name="Tadra-Sfeir M.Z."/>
            <person name="Baura V."/>
            <person name="Balsanelli E."/>
            <person name="Pedrosa F.O."/>
            <person name="Moreno L.F."/>
            <person name="Steffens M.B."/>
            <person name="Xi L."/>
            <person name="Bocca A.L."/>
            <person name="Felipe M.S."/>
            <person name="Teixeira M."/>
            <person name="Telles Filho F.Q."/>
            <person name="Azevedo C.M."/>
            <person name="Gomes R."/>
            <person name="Vicente V.A."/>
        </authorList>
    </citation>
    <scope>NUCLEOTIDE SEQUENCE [LARGE SCALE GENOMIC DNA]</scope>
    <source>
        <strain evidence="2 3">CBS 269.37</strain>
    </source>
</reference>
<evidence type="ECO:0000313" key="2">
    <source>
        <dbReference type="EMBL" id="OAG34042.1"/>
    </source>
</evidence>
<dbReference type="EMBL" id="LVKK01000185">
    <property type="protein sequence ID" value="OAG34042.1"/>
    <property type="molecule type" value="Genomic_DNA"/>
</dbReference>
<protein>
    <submittedName>
        <fullName evidence="2">Uncharacterized protein</fullName>
    </submittedName>
</protein>
<dbReference type="Proteomes" id="UP000077002">
    <property type="component" value="Unassembled WGS sequence"/>
</dbReference>
<evidence type="ECO:0000256" key="1">
    <source>
        <dbReference type="SAM" id="Phobius"/>
    </source>
</evidence>
<feature type="transmembrane region" description="Helical" evidence="1">
    <location>
        <begin position="315"/>
        <end position="336"/>
    </location>
</feature>
<accession>A0A177ESK5</accession>
<dbReference type="GeneID" id="34606897"/>
<name>A0A177ESK5_9EURO</name>
<dbReference type="RefSeq" id="XP_022505994.1">
    <property type="nucleotide sequence ID" value="XM_022661693.1"/>
</dbReference>
<dbReference type="AlphaFoldDB" id="A0A177ESK5"/>
<sequence length="382" mass="43439">MNEVRRVDHDVIYVRDLRPRKGTNMIKANGMKAYIRLLLHVWMRNTPDVIVAEMTGNGNLVYLDTLARNGIHVPQSRSYVSTPTTMFEMPPMIVRGGRTDRSKMPKHVLTTIPNNGLVCATSFRTLRPKRPTIELLYTNGYLYMNSNRCMTNASVSRKIIVVFSAGRLQEMNEMKTSNLPYIAIDPEIQHQVHHQVHVELEDHDVRHQHEYIQVTGTLAVSPSSTPYHTRAINTLRSMSISTFGCGYIHDYMPRDGVGMPPTTMNMIRVATRSGHTKMIVRLVFDQGRISRAVDERGLEYRSNRVQSRTHVLVRYLNIVAGLVWSLSIPTVAYLFIFVTEYLTATKAVGGFERGQSQKYRIALHNKHTVTTDLLELTTATVA</sequence>